<evidence type="ECO:0000256" key="7">
    <source>
        <dbReference type="SAM" id="Phobius"/>
    </source>
</evidence>
<evidence type="ECO:0000313" key="9">
    <source>
        <dbReference type="EMBL" id="RMS54452.1"/>
    </source>
</evidence>
<keyword evidence="3 7" id="KW-0812">Transmembrane</keyword>
<dbReference type="EMBL" id="RBSQ01000656">
    <property type="protein sequence ID" value="RMS54452.1"/>
    <property type="molecule type" value="Genomic_DNA"/>
</dbReference>
<dbReference type="AlphaFoldDB" id="A0A3M5DWL5"/>
<keyword evidence="5 7" id="KW-0472">Membrane</keyword>
<evidence type="ECO:0000256" key="5">
    <source>
        <dbReference type="ARBA" id="ARBA00023136"/>
    </source>
</evidence>
<keyword evidence="2" id="KW-1003">Cell membrane</keyword>
<dbReference type="PANTHER" id="PTHR30572:SF4">
    <property type="entry name" value="ABC TRANSPORTER PERMEASE YTRF"/>
    <property type="match status" value="1"/>
</dbReference>
<gene>
    <name evidence="9" type="ORF">ALP65_03884</name>
</gene>
<name>A0A3M5DWL5_PSEAI</name>
<evidence type="ECO:0000256" key="6">
    <source>
        <dbReference type="ARBA" id="ARBA00038076"/>
    </source>
</evidence>
<keyword evidence="4 7" id="KW-1133">Transmembrane helix</keyword>
<feature type="transmembrane region" description="Helical" evidence="7">
    <location>
        <begin position="111"/>
        <end position="139"/>
    </location>
</feature>
<dbReference type="InterPro" id="IPR050250">
    <property type="entry name" value="Macrolide_Exporter_MacB"/>
</dbReference>
<evidence type="ECO:0000259" key="8">
    <source>
        <dbReference type="Pfam" id="PF02687"/>
    </source>
</evidence>
<sequence length="188" mass="19710">MPRLQPAAEVSHVVARVSPGADVYSVGAALGAALTARLPGHEAQVQVSQQVLDGLKRQTRTFTYLLAGLGIISLLGGGVGVMNVMLMSVAERRREIGVRMALGARQRDIRNLFLIEAVTLTAAGALSGAVLGVAAAYLYARFSGWTFSLAYAALPLGMGSTLLVGLFFGLYPAVSAARLQPVEALRDE</sequence>
<dbReference type="Pfam" id="PF02687">
    <property type="entry name" value="FtsX"/>
    <property type="match status" value="1"/>
</dbReference>
<comment type="similarity">
    <text evidence="6">Belongs to the ABC-4 integral membrane protein family.</text>
</comment>
<feature type="transmembrane region" description="Helical" evidence="7">
    <location>
        <begin position="62"/>
        <end position="90"/>
    </location>
</feature>
<feature type="transmembrane region" description="Helical" evidence="7">
    <location>
        <begin position="145"/>
        <end position="171"/>
    </location>
</feature>
<evidence type="ECO:0000256" key="4">
    <source>
        <dbReference type="ARBA" id="ARBA00022989"/>
    </source>
</evidence>
<comment type="caution">
    <text evidence="9">The sequence shown here is derived from an EMBL/GenBank/DDBJ whole genome shotgun (WGS) entry which is preliminary data.</text>
</comment>
<dbReference type="GO" id="GO:0022857">
    <property type="term" value="F:transmembrane transporter activity"/>
    <property type="evidence" value="ECO:0007669"/>
    <property type="project" value="TreeGrafter"/>
</dbReference>
<proteinExistence type="inferred from homology"/>
<evidence type="ECO:0000256" key="1">
    <source>
        <dbReference type="ARBA" id="ARBA00004651"/>
    </source>
</evidence>
<dbReference type="Proteomes" id="UP000270834">
    <property type="component" value="Unassembled WGS sequence"/>
</dbReference>
<dbReference type="GO" id="GO:0005886">
    <property type="term" value="C:plasma membrane"/>
    <property type="evidence" value="ECO:0007669"/>
    <property type="project" value="UniProtKB-SubCell"/>
</dbReference>
<protein>
    <recommendedName>
        <fullName evidence="8">ABC3 transporter permease C-terminal domain-containing protein</fullName>
    </recommendedName>
</protein>
<dbReference type="PANTHER" id="PTHR30572">
    <property type="entry name" value="MEMBRANE COMPONENT OF TRANSPORTER-RELATED"/>
    <property type="match status" value="1"/>
</dbReference>
<feature type="domain" description="ABC3 transporter permease C-terminal" evidence="8">
    <location>
        <begin position="69"/>
        <end position="181"/>
    </location>
</feature>
<organism evidence="9 10">
    <name type="scientific">Pseudomonas aeruginosa</name>
    <dbReference type="NCBI Taxonomy" id="287"/>
    <lineage>
        <taxon>Bacteria</taxon>
        <taxon>Pseudomonadati</taxon>
        <taxon>Pseudomonadota</taxon>
        <taxon>Gammaproteobacteria</taxon>
        <taxon>Pseudomonadales</taxon>
        <taxon>Pseudomonadaceae</taxon>
        <taxon>Pseudomonas</taxon>
    </lineage>
</organism>
<evidence type="ECO:0000256" key="2">
    <source>
        <dbReference type="ARBA" id="ARBA00022475"/>
    </source>
</evidence>
<accession>A0A3M5DWL5</accession>
<evidence type="ECO:0000256" key="3">
    <source>
        <dbReference type="ARBA" id="ARBA00022692"/>
    </source>
</evidence>
<evidence type="ECO:0000313" key="10">
    <source>
        <dbReference type="Proteomes" id="UP000270834"/>
    </source>
</evidence>
<reference evidence="9 10" key="1">
    <citation type="submission" date="2018-08" db="EMBL/GenBank/DDBJ databases">
        <title>Recombination of ecologically and evolutionarily significant loci maintains genetic cohesion in the Pseudomonas syringae species complex.</title>
        <authorList>
            <person name="Dillon M."/>
            <person name="Thakur S."/>
            <person name="Almeida R.N.D."/>
            <person name="Weir B.S."/>
            <person name="Guttman D.S."/>
        </authorList>
    </citation>
    <scope>NUCLEOTIDE SEQUENCE [LARGE SCALE GENOMIC DNA]</scope>
    <source>
        <strain evidence="9 10">ICMP 7846</strain>
    </source>
</reference>
<dbReference type="InterPro" id="IPR003838">
    <property type="entry name" value="ABC3_permease_C"/>
</dbReference>
<comment type="subcellular location">
    <subcellularLocation>
        <location evidence="1">Cell membrane</location>
        <topology evidence="1">Multi-pass membrane protein</topology>
    </subcellularLocation>
</comment>